<gene>
    <name evidence="1" type="ORF">LYNGBM3L_22770</name>
</gene>
<dbReference type="Proteomes" id="UP000003959">
    <property type="component" value="Unassembled WGS sequence"/>
</dbReference>
<organism evidence="1 2">
    <name type="scientific">Moorena producens 3L</name>
    <dbReference type="NCBI Taxonomy" id="489825"/>
    <lineage>
        <taxon>Bacteria</taxon>
        <taxon>Bacillati</taxon>
        <taxon>Cyanobacteriota</taxon>
        <taxon>Cyanophyceae</taxon>
        <taxon>Coleofasciculales</taxon>
        <taxon>Coleofasciculaceae</taxon>
        <taxon>Moorena</taxon>
    </lineage>
</organism>
<keyword evidence="2" id="KW-1185">Reference proteome</keyword>
<proteinExistence type="predicted"/>
<dbReference type="RefSeq" id="WP_008181022.1">
    <property type="nucleotide sequence ID" value="NZ_GL890840.1"/>
</dbReference>
<sequence length="79" mass="8548">MLTLGVKSPTSLLVRSGAMEPTEAQYLILNALDTLGLLENTVYDQDNGIWYISTASLLLPFAMLLPNGEITPITPLAEL</sequence>
<dbReference type="eggNOG" id="ENOG5033K0Z">
    <property type="taxonomic scope" value="Bacteria"/>
</dbReference>
<evidence type="ECO:0000313" key="1">
    <source>
        <dbReference type="EMBL" id="EGJ33995.1"/>
    </source>
</evidence>
<reference evidence="2" key="1">
    <citation type="journal article" date="2011" name="Proc. Natl. Acad. Sci. U.S.A.">
        <title>Genomic insights into the physiology and ecology of the marine filamentous cyanobacterium Lyngbya majuscula.</title>
        <authorList>
            <person name="Jones A.C."/>
            <person name="Monroe E.A."/>
            <person name="Podell S."/>
            <person name="Hess W.R."/>
            <person name="Klages S."/>
            <person name="Esquenazi E."/>
            <person name="Niessen S."/>
            <person name="Hoover H."/>
            <person name="Rothmann M."/>
            <person name="Lasken R.S."/>
            <person name="Yates J.R.III."/>
            <person name="Reinhardt R."/>
            <person name="Kube M."/>
            <person name="Burkart M.D."/>
            <person name="Allen E.E."/>
            <person name="Dorrestein P.C."/>
            <person name="Gerwick W.H."/>
            <person name="Gerwick L."/>
        </authorList>
    </citation>
    <scope>NUCLEOTIDE SEQUENCE [LARGE SCALE GENOMIC DNA]</scope>
    <source>
        <strain evidence="2">3L</strain>
    </source>
</reference>
<protein>
    <submittedName>
        <fullName evidence="1">Uncharacterized protein</fullName>
    </submittedName>
</protein>
<accession>F4XMT6</accession>
<dbReference type="EMBL" id="GL890840">
    <property type="protein sequence ID" value="EGJ33995.1"/>
    <property type="molecule type" value="Genomic_DNA"/>
</dbReference>
<name>F4XMT6_9CYAN</name>
<dbReference type="AlphaFoldDB" id="F4XMT6"/>
<dbReference type="HOGENOM" id="CLU_196743_0_0_3"/>
<evidence type="ECO:0000313" key="2">
    <source>
        <dbReference type="Proteomes" id="UP000003959"/>
    </source>
</evidence>